<name>A0A892IJF9_9BURK</name>
<evidence type="ECO:0000313" key="3">
    <source>
        <dbReference type="Proteomes" id="UP000625568"/>
    </source>
</evidence>
<feature type="domain" description="2Fe-2S ferredoxin-type" evidence="1">
    <location>
        <begin position="4"/>
        <end position="100"/>
    </location>
</feature>
<dbReference type="PROSITE" id="PS51085">
    <property type="entry name" value="2FE2S_FER_2"/>
    <property type="match status" value="1"/>
</dbReference>
<accession>A0A892IJF9</accession>
<evidence type="ECO:0000313" key="2">
    <source>
        <dbReference type="EMBL" id="QRO81267.1"/>
    </source>
</evidence>
<reference evidence="2 3" key="1">
    <citation type="submission" date="2021-02" db="EMBL/GenBank/DDBJ databases">
        <title>FDA dAtabase for Regulatory Grade micrObial Sequences (FDA-ARGOS): Supporting development and validation of Infectious Disease Dx tests.</title>
        <authorList>
            <person name="Minogue T."/>
            <person name="Wolcott M."/>
            <person name="Wasieloski L."/>
            <person name="Aguilar W."/>
            <person name="Moore D."/>
            <person name="Jaissle J."/>
            <person name="Tallon L."/>
            <person name="Sadzewicz L."/>
            <person name="Zhao X."/>
            <person name="Boylan J."/>
            <person name="Ott S."/>
            <person name="Bowen H."/>
            <person name="Vavikolanu K."/>
            <person name="Mehta A."/>
            <person name="Aluvathingal J."/>
            <person name="Nadendla S."/>
            <person name="Yan Y."/>
            <person name="Sichtig H."/>
        </authorList>
    </citation>
    <scope>NUCLEOTIDE SEQUENCE [LARGE SCALE GENOMIC DNA]</scope>
    <source>
        <strain evidence="2 3">FDAARGOS_1272</strain>
    </source>
</reference>
<protein>
    <submittedName>
        <fullName evidence="2">(2Fe-2S)-binding protein</fullName>
    </submittedName>
</protein>
<sequence>MPVHKIVILPQQAEAWLSPGSSLTELEFELYDQESIPFGCKSGACGACVIEVIEGLPHLGTKGASEAAFLETLGYPGDGFRLACQCRLNGEVRIRAAAPAREN</sequence>
<dbReference type="GO" id="GO:0051537">
    <property type="term" value="F:2 iron, 2 sulfur cluster binding"/>
    <property type="evidence" value="ECO:0007669"/>
    <property type="project" value="InterPro"/>
</dbReference>
<dbReference type="AlphaFoldDB" id="A0A892IJF9"/>
<dbReference type="SUPFAM" id="SSF54292">
    <property type="entry name" value="2Fe-2S ferredoxin-like"/>
    <property type="match status" value="1"/>
</dbReference>
<keyword evidence="3" id="KW-1185">Reference proteome</keyword>
<dbReference type="Gene3D" id="3.10.20.30">
    <property type="match status" value="1"/>
</dbReference>
<dbReference type="CDD" id="cd00207">
    <property type="entry name" value="fer2"/>
    <property type="match status" value="1"/>
</dbReference>
<dbReference type="PROSITE" id="PS00197">
    <property type="entry name" value="2FE2S_FER_1"/>
    <property type="match status" value="1"/>
</dbReference>
<proteinExistence type="predicted"/>
<dbReference type="Pfam" id="PF00111">
    <property type="entry name" value="Fer2"/>
    <property type="match status" value="1"/>
</dbReference>
<dbReference type="EMBL" id="CP069484">
    <property type="protein sequence ID" value="QRO81267.1"/>
    <property type="molecule type" value="Genomic_DNA"/>
</dbReference>
<evidence type="ECO:0000259" key="1">
    <source>
        <dbReference type="PROSITE" id="PS51085"/>
    </source>
</evidence>
<dbReference type="InterPro" id="IPR036010">
    <property type="entry name" value="2Fe-2S_ferredoxin-like_sf"/>
</dbReference>
<dbReference type="InterPro" id="IPR006058">
    <property type="entry name" value="2Fe2S_fd_BS"/>
</dbReference>
<dbReference type="Proteomes" id="UP000625568">
    <property type="component" value="Chromosome 3"/>
</dbReference>
<gene>
    <name evidence="2" type="ORF">I6K02_26250</name>
</gene>
<organism evidence="2 3">
    <name type="scientific">Burkholderia dolosa</name>
    <dbReference type="NCBI Taxonomy" id="152500"/>
    <lineage>
        <taxon>Bacteria</taxon>
        <taxon>Pseudomonadati</taxon>
        <taxon>Pseudomonadota</taxon>
        <taxon>Betaproteobacteria</taxon>
        <taxon>Burkholderiales</taxon>
        <taxon>Burkholderiaceae</taxon>
        <taxon>Burkholderia</taxon>
        <taxon>Burkholderia cepacia complex</taxon>
    </lineage>
</organism>
<dbReference type="InterPro" id="IPR012675">
    <property type="entry name" value="Beta-grasp_dom_sf"/>
</dbReference>
<dbReference type="InterPro" id="IPR001041">
    <property type="entry name" value="2Fe-2S_ferredoxin-type"/>
</dbReference>